<accession>A0A923MSD8</accession>
<comment type="caution">
    <text evidence="8">The sequence shown here is derived from an EMBL/GenBank/DDBJ whole genome shotgun (WGS) entry which is preliminary data.</text>
</comment>
<evidence type="ECO:0000313" key="8">
    <source>
        <dbReference type="EMBL" id="MBC5784610.1"/>
    </source>
</evidence>
<dbReference type="GO" id="GO:0052689">
    <property type="term" value="F:carboxylic ester hydrolase activity"/>
    <property type="evidence" value="ECO:0007669"/>
    <property type="project" value="UniProtKB-KW"/>
</dbReference>
<comment type="similarity">
    <text evidence="1">Belongs to the tannase family.</text>
</comment>
<evidence type="ECO:0000256" key="2">
    <source>
        <dbReference type="ARBA" id="ARBA00022487"/>
    </source>
</evidence>
<proteinExistence type="inferred from homology"/>
<keyword evidence="2" id="KW-0719">Serine esterase</keyword>
<dbReference type="EMBL" id="JACORT010000007">
    <property type="protein sequence ID" value="MBC5784610.1"/>
    <property type="molecule type" value="Genomic_DNA"/>
</dbReference>
<reference evidence="8" key="1">
    <citation type="submission" date="2020-08" db="EMBL/GenBank/DDBJ databases">
        <title>Ramlibacter sp. USB13 16S ribosomal RNA gene genome sequencing and assembly.</title>
        <authorList>
            <person name="Kang M."/>
        </authorList>
    </citation>
    <scope>NUCLEOTIDE SEQUENCE</scope>
    <source>
        <strain evidence="8">USB13</strain>
    </source>
</reference>
<evidence type="ECO:0000256" key="4">
    <source>
        <dbReference type="ARBA" id="ARBA00022729"/>
    </source>
</evidence>
<keyword evidence="5 8" id="KW-0378">Hydrolase</keyword>
<evidence type="ECO:0000256" key="6">
    <source>
        <dbReference type="ARBA" id="ARBA00022837"/>
    </source>
</evidence>
<protein>
    <submittedName>
        <fullName evidence="8">Tannase/feruloyl esterase family alpha/beta hydrolase</fullName>
    </submittedName>
</protein>
<evidence type="ECO:0000256" key="3">
    <source>
        <dbReference type="ARBA" id="ARBA00022723"/>
    </source>
</evidence>
<dbReference type="GO" id="GO:0046872">
    <property type="term" value="F:metal ion binding"/>
    <property type="evidence" value="ECO:0007669"/>
    <property type="project" value="UniProtKB-KW"/>
</dbReference>
<dbReference type="AlphaFoldDB" id="A0A923MSD8"/>
<dbReference type="InterPro" id="IPR029058">
    <property type="entry name" value="AB_hydrolase_fold"/>
</dbReference>
<evidence type="ECO:0000256" key="5">
    <source>
        <dbReference type="ARBA" id="ARBA00022801"/>
    </source>
</evidence>
<dbReference type="Gene3D" id="3.40.50.1820">
    <property type="entry name" value="alpha/beta hydrolase"/>
    <property type="match status" value="2"/>
</dbReference>
<keyword evidence="7" id="KW-1015">Disulfide bond</keyword>
<evidence type="ECO:0000256" key="7">
    <source>
        <dbReference type="ARBA" id="ARBA00023157"/>
    </source>
</evidence>
<evidence type="ECO:0000256" key="1">
    <source>
        <dbReference type="ARBA" id="ARBA00006249"/>
    </source>
</evidence>
<keyword evidence="4" id="KW-0732">Signal</keyword>
<dbReference type="PROSITE" id="PS51257">
    <property type="entry name" value="PROKAR_LIPOPROTEIN"/>
    <property type="match status" value="1"/>
</dbReference>
<dbReference type="InterPro" id="IPR011118">
    <property type="entry name" value="Tannase/feruloyl_esterase"/>
</dbReference>
<name>A0A923MSD8_9BURK</name>
<keyword evidence="9" id="KW-1185">Reference proteome</keyword>
<organism evidence="8 9">
    <name type="scientific">Ramlibacter cellulosilyticus</name>
    <dbReference type="NCBI Taxonomy" id="2764187"/>
    <lineage>
        <taxon>Bacteria</taxon>
        <taxon>Pseudomonadati</taxon>
        <taxon>Pseudomonadota</taxon>
        <taxon>Betaproteobacteria</taxon>
        <taxon>Burkholderiales</taxon>
        <taxon>Comamonadaceae</taxon>
        <taxon>Ramlibacter</taxon>
    </lineage>
</organism>
<dbReference type="PANTHER" id="PTHR33938">
    <property type="entry name" value="FERULOYL ESTERASE B-RELATED"/>
    <property type="match status" value="1"/>
</dbReference>
<gene>
    <name evidence="8" type="ORF">H8N03_16800</name>
</gene>
<dbReference type="Proteomes" id="UP000608513">
    <property type="component" value="Unassembled WGS sequence"/>
</dbReference>
<dbReference type="SUPFAM" id="SSF53474">
    <property type="entry name" value="alpha/beta-Hydrolases"/>
    <property type="match status" value="1"/>
</dbReference>
<evidence type="ECO:0000313" key="9">
    <source>
        <dbReference type="Proteomes" id="UP000608513"/>
    </source>
</evidence>
<keyword evidence="6" id="KW-0106">Calcium</keyword>
<dbReference type="PANTHER" id="PTHR33938:SF15">
    <property type="entry name" value="FERULOYL ESTERASE B-RELATED"/>
    <property type="match status" value="1"/>
</dbReference>
<dbReference type="Pfam" id="PF07519">
    <property type="entry name" value="Tannase"/>
    <property type="match status" value="1"/>
</dbReference>
<sequence length="573" mass="60193">MNITFRATVVAAAVLLSACGGGGKGITIETELPLPQLTAAQGATLSSCTALSGGGFSFANTSITAASVVAAGTLVNATQPVGEHCLVTGKMNQRVSTVDGQTYAIGFEMRLPKDWNGRFLYQGNGGTDGVVSQANGGFVGGGPLQNALQMGFAVISSDAGHSSAQNPLYGLDPQARLDYGYMAVGTLTPMAKALVKAAYGKGPDRSYIGGTSNGGRHTMVAATRYADQYDGYLALSPGFHLPKAAVAQLYGAQQWATVATTNTNLETGFTQAERTVVANAILARCDALDGVADGIVNDVEGCRTAFDLQRDVPTCTGARDGTCLSAAQKTAVGNVYTGARNSRGEKLYSRWPYDPGLRATGWADWKFRNSVGAARDPVAVAFIFSSPPASTSILSDTLNYALTFNFDTDAPKIFATSGVYAESSWSFMTPPNETRLDTLRQRGAKMLVIHGSSDPVFSVDDTTTWYEAVDAQYEGTAADFVRFYRVPGMGHSRGGPATDQFDAFTALVNWVEKGQAPDRIVASARGAGNTGGVNPEVPSDWAANRTRPLCPHPLVARYTGGDKESAASFACQR</sequence>
<keyword evidence="3" id="KW-0479">Metal-binding</keyword>